<evidence type="ECO:0000313" key="5">
    <source>
        <dbReference type="EMBL" id="KIL39816.1"/>
    </source>
</evidence>
<evidence type="ECO:0000313" key="6">
    <source>
        <dbReference type="Proteomes" id="UP000031967"/>
    </source>
</evidence>
<evidence type="ECO:0000259" key="4">
    <source>
        <dbReference type="PROSITE" id="PS50995"/>
    </source>
</evidence>
<dbReference type="EMBL" id="JXAK01000030">
    <property type="protein sequence ID" value="KIL39816.1"/>
    <property type="molecule type" value="Genomic_DNA"/>
</dbReference>
<comment type="caution">
    <text evidence="5">The sequence shown here is derived from an EMBL/GenBank/DDBJ whole genome shotgun (WGS) entry which is preliminary data.</text>
</comment>
<keyword evidence="6" id="KW-1185">Reference proteome</keyword>
<evidence type="ECO:0000256" key="1">
    <source>
        <dbReference type="ARBA" id="ARBA00023015"/>
    </source>
</evidence>
<evidence type="ECO:0000256" key="2">
    <source>
        <dbReference type="ARBA" id="ARBA00023125"/>
    </source>
</evidence>
<proteinExistence type="predicted"/>
<accession>A0ABR5AFR0</accession>
<name>A0ABR5AFR0_9BACL</name>
<dbReference type="RefSeq" id="WP_041048773.1">
    <property type="nucleotide sequence ID" value="NZ_JXAK01000030.1"/>
</dbReference>
<organism evidence="5 6">
    <name type="scientific">Gordoniibacillus kamchatkensis</name>
    <dbReference type="NCBI Taxonomy" id="1590651"/>
    <lineage>
        <taxon>Bacteria</taxon>
        <taxon>Bacillati</taxon>
        <taxon>Bacillota</taxon>
        <taxon>Bacilli</taxon>
        <taxon>Bacillales</taxon>
        <taxon>Paenibacillaceae</taxon>
        <taxon>Gordoniibacillus</taxon>
    </lineage>
</organism>
<dbReference type="InterPro" id="IPR000835">
    <property type="entry name" value="HTH_MarR-typ"/>
</dbReference>
<sequence length="148" mass="17046">MDESLNVYIQKFMAANEALRRKMAMDYRKLNEQRGIGITGPQFFMLHFIKEQGQCKLTQLAEKMEVKPSAITVMIDRLVHANLVARIHDPHDRRVVLVELTQEGQQALDQLKDLTKEIIARYFSGIGKEELARFVATFEKLAGMTDKH</sequence>
<dbReference type="SMART" id="SM00347">
    <property type="entry name" value="HTH_MARR"/>
    <property type="match status" value="1"/>
</dbReference>
<dbReference type="PRINTS" id="PR00598">
    <property type="entry name" value="HTHMARR"/>
</dbReference>
<dbReference type="InterPro" id="IPR036388">
    <property type="entry name" value="WH-like_DNA-bd_sf"/>
</dbReference>
<dbReference type="InterPro" id="IPR036390">
    <property type="entry name" value="WH_DNA-bd_sf"/>
</dbReference>
<keyword evidence="1" id="KW-0805">Transcription regulation</keyword>
<reference evidence="5 6" key="1">
    <citation type="submission" date="2014-12" db="EMBL/GenBank/DDBJ databases">
        <title>Draft genome sequence of Paenibacillus kamchatkensis strain B-2647.</title>
        <authorList>
            <person name="Karlyshev A.V."/>
            <person name="Kudryashova E.B."/>
        </authorList>
    </citation>
    <scope>NUCLEOTIDE SEQUENCE [LARGE SCALE GENOMIC DNA]</scope>
    <source>
        <strain evidence="5 6">VKM B-2647</strain>
    </source>
</reference>
<dbReference type="PROSITE" id="PS50995">
    <property type="entry name" value="HTH_MARR_2"/>
    <property type="match status" value="1"/>
</dbReference>
<dbReference type="SUPFAM" id="SSF46785">
    <property type="entry name" value="Winged helix' DNA-binding domain"/>
    <property type="match status" value="1"/>
</dbReference>
<dbReference type="PANTHER" id="PTHR42756">
    <property type="entry name" value="TRANSCRIPTIONAL REGULATOR, MARR"/>
    <property type="match status" value="1"/>
</dbReference>
<dbReference type="PANTHER" id="PTHR42756:SF1">
    <property type="entry name" value="TRANSCRIPTIONAL REPRESSOR OF EMRAB OPERON"/>
    <property type="match status" value="1"/>
</dbReference>
<keyword evidence="3" id="KW-0804">Transcription</keyword>
<dbReference type="Pfam" id="PF01047">
    <property type="entry name" value="MarR"/>
    <property type="match status" value="1"/>
</dbReference>
<evidence type="ECO:0000256" key="3">
    <source>
        <dbReference type="ARBA" id="ARBA00023163"/>
    </source>
</evidence>
<dbReference type="Proteomes" id="UP000031967">
    <property type="component" value="Unassembled WGS sequence"/>
</dbReference>
<keyword evidence="2" id="KW-0238">DNA-binding</keyword>
<dbReference type="Gene3D" id="1.10.10.10">
    <property type="entry name" value="Winged helix-like DNA-binding domain superfamily/Winged helix DNA-binding domain"/>
    <property type="match status" value="1"/>
</dbReference>
<gene>
    <name evidence="5" type="ORF">SD70_17215</name>
</gene>
<feature type="domain" description="HTH marR-type" evidence="4">
    <location>
        <begin position="5"/>
        <end position="143"/>
    </location>
</feature>
<protein>
    <recommendedName>
        <fullName evidence="4">HTH marR-type domain-containing protein</fullName>
    </recommendedName>
</protein>